<dbReference type="Gene3D" id="3.30.420.140">
    <property type="entry name" value="YqgF/RNase H-like domain"/>
    <property type="match status" value="1"/>
</dbReference>
<accession>A0A4R1RGH7</accession>
<dbReference type="Gene3D" id="1.10.3500.10">
    <property type="entry name" value="Tex N-terminal region-like"/>
    <property type="match status" value="1"/>
</dbReference>
<name>A0A4R1RGH7_HYDET</name>
<dbReference type="OrthoDB" id="9804714at2"/>
<dbReference type="InterPro" id="IPR003029">
    <property type="entry name" value="S1_domain"/>
</dbReference>
<dbReference type="InterPro" id="IPR041692">
    <property type="entry name" value="HHH_9"/>
</dbReference>
<dbReference type="Pfam" id="PF00575">
    <property type="entry name" value="S1"/>
    <property type="match status" value="1"/>
</dbReference>
<dbReference type="InterPro" id="IPR055179">
    <property type="entry name" value="Tex-like_central_region"/>
</dbReference>
<organism evidence="2 3">
    <name type="scientific">Hydrogenispora ethanolica</name>
    <dbReference type="NCBI Taxonomy" id="1082276"/>
    <lineage>
        <taxon>Bacteria</taxon>
        <taxon>Bacillati</taxon>
        <taxon>Bacillota</taxon>
        <taxon>Hydrogenispora</taxon>
    </lineage>
</organism>
<dbReference type="SUPFAM" id="SSF50249">
    <property type="entry name" value="Nucleic acid-binding proteins"/>
    <property type="match status" value="1"/>
</dbReference>
<dbReference type="EMBL" id="SLUN01000018">
    <property type="protein sequence ID" value="TCL64712.1"/>
    <property type="molecule type" value="Genomic_DNA"/>
</dbReference>
<protein>
    <recommendedName>
        <fullName evidence="1">S1 motif domain-containing protein</fullName>
    </recommendedName>
</protein>
<dbReference type="SMART" id="SM00732">
    <property type="entry name" value="YqgFc"/>
    <property type="match status" value="1"/>
</dbReference>
<dbReference type="Pfam" id="PF16921">
    <property type="entry name" value="Tex_YqgF"/>
    <property type="match status" value="1"/>
</dbReference>
<dbReference type="SUPFAM" id="SSF47781">
    <property type="entry name" value="RuvA domain 2-like"/>
    <property type="match status" value="2"/>
</dbReference>
<dbReference type="FunFam" id="2.40.50.140:FF:000051">
    <property type="entry name" value="RNA-binding transcriptional accessory protein"/>
    <property type="match status" value="1"/>
</dbReference>
<dbReference type="InterPro" id="IPR023323">
    <property type="entry name" value="Tex-like_dom_sf"/>
</dbReference>
<dbReference type="FunFam" id="1.10.10.650:FF:000001">
    <property type="entry name" value="S1 RNA-binding domain 1"/>
    <property type="match status" value="1"/>
</dbReference>
<dbReference type="GO" id="GO:0003729">
    <property type="term" value="F:mRNA binding"/>
    <property type="evidence" value="ECO:0007669"/>
    <property type="project" value="UniProtKB-ARBA"/>
</dbReference>
<dbReference type="GO" id="GO:0003735">
    <property type="term" value="F:structural constituent of ribosome"/>
    <property type="evidence" value="ECO:0007669"/>
    <property type="project" value="TreeGrafter"/>
</dbReference>
<dbReference type="InterPro" id="IPR032639">
    <property type="entry name" value="Tex_YqgF"/>
</dbReference>
<proteinExistence type="predicted"/>
<dbReference type="Pfam" id="PF09371">
    <property type="entry name" value="Tex_N"/>
    <property type="match status" value="1"/>
</dbReference>
<reference evidence="2 3" key="1">
    <citation type="submission" date="2019-03" db="EMBL/GenBank/DDBJ databases">
        <title>Genomic Encyclopedia of Type Strains, Phase IV (KMG-IV): sequencing the most valuable type-strain genomes for metagenomic binning, comparative biology and taxonomic classification.</title>
        <authorList>
            <person name="Goeker M."/>
        </authorList>
    </citation>
    <scope>NUCLEOTIDE SEQUENCE [LARGE SCALE GENOMIC DNA]</scope>
    <source>
        <strain evidence="2 3">LX-B</strain>
    </source>
</reference>
<feature type="domain" description="S1 motif" evidence="1">
    <location>
        <begin position="653"/>
        <end position="722"/>
    </location>
</feature>
<dbReference type="InterPro" id="IPR018974">
    <property type="entry name" value="Tex-like_N"/>
</dbReference>
<dbReference type="PANTHER" id="PTHR10724">
    <property type="entry name" value="30S RIBOSOMAL PROTEIN S1"/>
    <property type="match status" value="1"/>
</dbReference>
<dbReference type="Gene3D" id="2.40.50.140">
    <property type="entry name" value="Nucleic acid-binding proteins"/>
    <property type="match status" value="1"/>
</dbReference>
<keyword evidence="3" id="KW-1185">Reference proteome</keyword>
<dbReference type="InterPro" id="IPR044146">
    <property type="entry name" value="S1_Tex"/>
</dbReference>
<dbReference type="Proteomes" id="UP000295008">
    <property type="component" value="Unassembled WGS sequence"/>
</dbReference>
<dbReference type="AlphaFoldDB" id="A0A4R1RGH7"/>
<dbReference type="Gene3D" id="1.10.150.310">
    <property type="entry name" value="Tex RuvX-like domain-like"/>
    <property type="match status" value="1"/>
</dbReference>
<dbReference type="FunFam" id="3.30.420.140:FF:000001">
    <property type="entry name" value="RNA-binding transcriptional accessory protein"/>
    <property type="match status" value="1"/>
</dbReference>
<dbReference type="Gene3D" id="1.10.10.650">
    <property type="entry name" value="RuvA domain 2-like"/>
    <property type="match status" value="1"/>
</dbReference>
<dbReference type="InterPro" id="IPR050437">
    <property type="entry name" value="Ribos_protein_bS1-like"/>
</dbReference>
<dbReference type="InterPro" id="IPR023319">
    <property type="entry name" value="Tex-like_HTH_dom_sf"/>
</dbReference>
<dbReference type="Pfam" id="PF22706">
    <property type="entry name" value="Tex_central_region"/>
    <property type="match status" value="1"/>
</dbReference>
<dbReference type="FunFam" id="1.10.150.310:FF:000001">
    <property type="entry name" value="RNA-binding transcriptional accessory protein"/>
    <property type="match status" value="1"/>
</dbReference>
<dbReference type="InterPro" id="IPR037027">
    <property type="entry name" value="YqgF/RNaseH-like_dom_sf"/>
</dbReference>
<dbReference type="SUPFAM" id="SSF53098">
    <property type="entry name" value="Ribonuclease H-like"/>
    <property type="match status" value="1"/>
</dbReference>
<dbReference type="InterPro" id="IPR012337">
    <property type="entry name" value="RNaseH-like_sf"/>
</dbReference>
<dbReference type="InterPro" id="IPR010994">
    <property type="entry name" value="RuvA_2-like"/>
</dbReference>
<comment type="caution">
    <text evidence="2">The sequence shown here is derived from an EMBL/GenBank/DDBJ whole genome shotgun (WGS) entry which is preliminary data.</text>
</comment>
<dbReference type="PANTHER" id="PTHR10724:SF10">
    <property type="entry name" value="S1 RNA-BINDING DOMAIN-CONTAINING PROTEIN 1"/>
    <property type="match status" value="1"/>
</dbReference>
<dbReference type="GO" id="GO:0006139">
    <property type="term" value="P:nucleobase-containing compound metabolic process"/>
    <property type="evidence" value="ECO:0007669"/>
    <property type="project" value="InterPro"/>
</dbReference>
<dbReference type="SMART" id="SM00316">
    <property type="entry name" value="S1"/>
    <property type="match status" value="1"/>
</dbReference>
<dbReference type="Pfam" id="PF17674">
    <property type="entry name" value="HHH_9"/>
    <property type="match status" value="1"/>
</dbReference>
<dbReference type="InterPro" id="IPR006641">
    <property type="entry name" value="YqgF/RNaseH-like_dom"/>
</dbReference>
<dbReference type="RefSeq" id="WP_132015039.1">
    <property type="nucleotide sequence ID" value="NZ_SLUN01000018.1"/>
</dbReference>
<dbReference type="PROSITE" id="PS50126">
    <property type="entry name" value="S1"/>
    <property type="match status" value="1"/>
</dbReference>
<dbReference type="Pfam" id="PF12836">
    <property type="entry name" value="HHH_3"/>
    <property type="match status" value="1"/>
</dbReference>
<dbReference type="GO" id="GO:0005737">
    <property type="term" value="C:cytoplasm"/>
    <property type="evidence" value="ECO:0007669"/>
    <property type="project" value="UniProtKB-ARBA"/>
</dbReference>
<dbReference type="InterPro" id="IPR012340">
    <property type="entry name" value="NA-bd_OB-fold"/>
</dbReference>
<evidence type="ECO:0000313" key="3">
    <source>
        <dbReference type="Proteomes" id="UP000295008"/>
    </source>
</evidence>
<dbReference type="GO" id="GO:0006412">
    <property type="term" value="P:translation"/>
    <property type="evidence" value="ECO:0007669"/>
    <property type="project" value="TreeGrafter"/>
</dbReference>
<sequence length="727" mass="80819">MDLVKTIAAELKIAPRQVANTVQLLDDGNTIPFIARYRKEMTGELDEEQIRSVEERLNYLRNLEARKSEISHSIDEQGKMTPELAAAIGAATKLQELEDLYRPYKPKKRTRAMIAKERGLEPLADQIWSQTIAEGTLAEWVGPFVDAELGVADMEAALAGAKDIIAERIADDPAYRKILRELLWDQALIASEAKAGPENDPDGLDEFKMYASYREPLKRIPPHRVLALNRGEDKDALKVGLELDHEIAVAKLRQLVVINPKSLFTTELTEAVSDSYKRLLFPSLERELRAHLTTVAEEHAIRVFGLNLRNLILQAPVPNIRVMGIDPGFRTGCKAAVVDETGKLLDTDTIYPHPPQQKREEALSKLQELIETHGVNLISVGNGTASRETETLVAELLHRLETRQIAYCIVSEAGASVYSASKLAREEFPELDVSMRGAVSIARRIQDPLAELVKIDPKSIGVGLYQHDVDQKKLTETLGGVVESCVNFVGVDLNTASPSLLQYVAGVQPAVAKNIVVFRETNGKFSNRTQLLQVKRLGEQAFIQAAGFLKIADGDQPLDATWVHPESYPVACRLLEKLGFTVADIRDKERLGLLRMKLQLLDVDKMARELEVGRPTLKDIIDSLSRPGRDPREDLPKPVFRTDVLSMEDLRPGMVLTGTVRNVVDFGAFVDIGVKQDGLVHISQLSDKYVKNPTDVVAVGDIVEVRVLEVDQTRKRIALTMKKPPVQ</sequence>
<gene>
    <name evidence="2" type="ORF">EDC14_101810</name>
</gene>
<evidence type="ECO:0000313" key="2">
    <source>
        <dbReference type="EMBL" id="TCL64712.1"/>
    </source>
</evidence>
<evidence type="ECO:0000259" key="1">
    <source>
        <dbReference type="PROSITE" id="PS50126"/>
    </source>
</evidence>
<dbReference type="CDD" id="cd05685">
    <property type="entry name" value="S1_Tex"/>
    <property type="match status" value="1"/>
</dbReference>
<dbReference type="SUPFAM" id="SSF158832">
    <property type="entry name" value="Tex N-terminal region-like"/>
    <property type="match status" value="1"/>
</dbReference>